<dbReference type="Proteomes" id="UP000027100">
    <property type="component" value="Unassembled WGS sequence"/>
</dbReference>
<evidence type="ECO:0000259" key="5">
    <source>
        <dbReference type="PROSITE" id="PS50931"/>
    </source>
</evidence>
<dbReference type="PANTHER" id="PTHR30346">
    <property type="entry name" value="TRANSCRIPTIONAL DUAL REGULATOR HCAR-RELATED"/>
    <property type="match status" value="1"/>
</dbReference>
<keyword evidence="3" id="KW-0238">DNA-binding</keyword>
<keyword evidence="7" id="KW-1185">Reference proteome</keyword>
<evidence type="ECO:0000256" key="3">
    <source>
        <dbReference type="ARBA" id="ARBA00023125"/>
    </source>
</evidence>
<feature type="domain" description="HTH lysR-type" evidence="5">
    <location>
        <begin position="1"/>
        <end position="57"/>
    </location>
</feature>
<dbReference type="Gene3D" id="3.40.190.290">
    <property type="match status" value="1"/>
</dbReference>
<comment type="caution">
    <text evidence="6">The sequence shown here is derived from an EMBL/GenBank/DDBJ whole genome shotgun (WGS) entry which is preliminary data.</text>
</comment>
<dbReference type="STRING" id="1280954.HPO_03734"/>
<dbReference type="GO" id="GO:0032993">
    <property type="term" value="C:protein-DNA complex"/>
    <property type="evidence" value="ECO:0007669"/>
    <property type="project" value="TreeGrafter"/>
</dbReference>
<keyword evidence="4" id="KW-0804">Transcription</keyword>
<dbReference type="GO" id="GO:0003700">
    <property type="term" value="F:DNA-binding transcription factor activity"/>
    <property type="evidence" value="ECO:0007669"/>
    <property type="project" value="InterPro"/>
</dbReference>
<protein>
    <submittedName>
        <fullName evidence="6">LysR family transcriptional regulator</fullName>
    </submittedName>
</protein>
<dbReference type="eggNOG" id="COG0583">
    <property type="taxonomic scope" value="Bacteria"/>
</dbReference>
<dbReference type="EMBL" id="ARYM01000003">
    <property type="protein sequence ID" value="KCZ99972.1"/>
    <property type="molecule type" value="Genomic_DNA"/>
</dbReference>
<dbReference type="InterPro" id="IPR005119">
    <property type="entry name" value="LysR_subst-bd"/>
</dbReference>
<comment type="similarity">
    <text evidence="1">Belongs to the LysR transcriptional regulatory family.</text>
</comment>
<evidence type="ECO:0000313" key="7">
    <source>
        <dbReference type="Proteomes" id="UP000027100"/>
    </source>
</evidence>
<dbReference type="InterPro" id="IPR036388">
    <property type="entry name" value="WH-like_DNA-bd_sf"/>
</dbReference>
<dbReference type="InterPro" id="IPR000847">
    <property type="entry name" value="LysR_HTH_N"/>
</dbReference>
<evidence type="ECO:0000256" key="2">
    <source>
        <dbReference type="ARBA" id="ARBA00023015"/>
    </source>
</evidence>
<proteinExistence type="inferred from homology"/>
<keyword evidence="2" id="KW-0805">Transcription regulation</keyword>
<evidence type="ECO:0000256" key="1">
    <source>
        <dbReference type="ARBA" id="ARBA00009437"/>
    </source>
</evidence>
<dbReference type="Pfam" id="PF00126">
    <property type="entry name" value="HTH_1"/>
    <property type="match status" value="1"/>
</dbReference>
<name>A0A062VK21_9PROT</name>
<reference evidence="6 7" key="1">
    <citation type="journal article" date="2014" name="Antonie Van Leeuwenhoek">
        <title>Hyphomonas beringensis sp. nov. and Hyphomonas chukchiensis sp. nov., isolated from surface seawater of the Bering Sea and Chukchi Sea.</title>
        <authorList>
            <person name="Li C."/>
            <person name="Lai Q."/>
            <person name="Li G."/>
            <person name="Dong C."/>
            <person name="Wang J."/>
            <person name="Liao Y."/>
            <person name="Shao Z."/>
        </authorList>
    </citation>
    <scope>NUCLEOTIDE SEQUENCE [LARGE SCALE GENOMIC DNA]</scope>
    <source>
        <strain evidence="6 7">PS728</strain>
    </source>
</reference>
<dbReference type="SUPFAM" id="SSF46785">
    <property type="entry name" value="Winged helix' DNA-binding domain"/>
    <property type="match status" value="1"/>
</dbReference>
<dbReference type="PATRIC" id="fig|1280954.3.peg.760"/>
<dbReference type="PRINTS" id="PR00039">
    <property type="entry name" value="HTHLYSR"/>
</dbReference>
<dbReference type="OrthoDB" id="8479870at2"/>
<dbReference type="SUPFAM" id="SSF53850">
    <property type="entry name" value="Periplasmic binding protein-like II"/>
    <property type="match status" value="1"/>
</dbReference>
<dbReference type="InterPro" id="IPR036390">
    <property type="entry name" value="WH_DNA-bd_sf"/>
</dbReference>
<evidence type="ECO:0000256" key="4">
    <source>
        <dbReference type="ARBA" id="ARBA00023163"/>
    </source>
</evidence>
<dbReference type="FunFam" id="1.10.10.10:FF:000001">
    <property type="entry name" value="LysR family transcriptional regulator"/>
    <property type="match status" value="1"/>
</dbReference>
<organism evidence="6 7">
    <name type="scientific">Hyphomonas polymorpha PS728</name>
    <dbReference type="NCBI Taxonomy" id="1280954"/>
    <lineage>
        <taxon>Bacteria</taxon>
        <taxon>Pseudomonadati</taxon>
        <taxon>Pseudomonadota</taxon>
        <taxon>Alphaproteobacteria</taxon>
        <taxon>Hyphomonadales</taxon>
        <taxon>Hyphomonadaceae</taxon>
        <taxon>Hyphomonas</taxon>
    </lineage>
</organism>
<dbReference type="Pfam" id="PF03466">
    <property type="entry name" value="LysR_substrate"/>
    <property type="match status" value="1"/>
</dbReference>
<dbReference type="RefSeq" id="WP_035594630.1">
    <property type="nucleotide sequence ID" value="NZ_ARYM01000003.1"/>
</dbReference>
<gene>
    <name evidence="6" type="ORF">HPO_03734</name>
</gene>
<evidence type="ECO:0000313" key="6">
    <source>
        <dbReference type="EMBL" id="KCZ99972.1"/>
    </source>
</evidence>
<dbReference type="PANTHER" id="PTHR30346:SF9">
    <property type="entry name" value="LYSR FAMILY TRANSCRIPTIONAL REGULATOR"/>
    <property type="match status" value="1"/>
</dbReference>
<dbReference type="Gene3D" id="1.10.10.10">
    <property type="entry name" value="Winged helix-like DNA-binding domain superfamily/Winged helix DNA-binding domain"/>
    <property type="match status" value="1"/>
</dbReference>
<accession>A0A062VK21</accession>
<sequence>MDARLKYVVAVARNGSFTAAAEDAGVTQSAITKSIADLEQQIGYAIFHRTSRGSFLTEEGRDFVDRASRLLEDTKELLQRPGKTTDHLAGALRIGVGPASIEWRLVPALNLLLRRHASIRFDISGSTFERTVQLLRTGAIDVALGFDAAFADWPDIRREPIAPVRSVHFVRQGHPLLSRPSLSLRDVTDYPYISPSEGRPYGVAIRKLFEDRGLDWQHCVHTVDYFPAVKRIVERSDAIGITSAIYAQSRSFQERFAILELSDMLPPSVMCCATRKRWEPKPAVRAFIRAMKDSEAAVSEQSHIAQS</sequence>
<dbReference type="AlphaFoldDB" id="A0A062VK21"/>
<dbReference type="CDD" id="cd05466">
    <property type="entry name" value="PBP2_LTTR_substrate"/>
    <property type="match status" value="1"/>
</dbReference>
<dbReference type="PROSITE" id="PS50931">
    <property type="entry name" value="HTH_LYSR"/>
    <property type="match status" value="1"/>
</dbReference>
<dbReference type="GO" id="GO:0003677">
    <property type="term" value="F:DNA binding"/>
    <property type="evidence" value="ECO:0007669"/>
    <property type="project" value="UniProtKB-KW"/>
</dbReference>